<dbReference type="Gene3D" id="2.40.40.10">
    <property type="entry name" value="RlpA-like domain"/>
    <property type="match status" value="1"/>
</dbReference>
<comment type="caution">
    <text evidence="4">The sequence shown here is derived from an EMBL/GenBank/DDBJ whole genome shotgun (WGS) entry which is preliminary data.</text>
</comment>
<feature type="domain" description="LysM" evidence="3">
    <location>
        <begin position="222"/>
        <end position="265"/>
    </location>
</feature>
<feature type="signal peptide" evidence="2">
    <location>
        <begin position="1"/>
        <end position="24"/>
    </location>
</feature>
<dbReference type="SMART" id="SM00257">
    <property type="entry name" value="LysM"/>
    <property type="match status" value="3"/>
</dbReference>
<dbReference type="InterPro" id="IPR036779">
    <property type="entry name" value="LysM_dom_sf"/>
</dbReference>
<dbReference type="Proteomes" id="UP000003919">
    <property type="component" value="Unassembled WGS sequence"/>
</dbReference>
<organism evidence="4 5">
    <name type="scientific">Algoriphagus machipongonensis</name>
    <dbReference type="NCBI Taxonomy" id="388413"/>
    <lineage>
        <taxon>Bacteria</taxon>
        <taxon>Pseudomonadati</taxon>
        <taxon>Bacteroidota</taxon>
        <taxon>Cytophagia</taxon>
        <taxon>Cytophagales</taxon>
        <taxon>Cyclobacteriaceae</taxon>
        <taxon>Algoriphagus</taxon>
    </lineage>
</organism>
<feature type="region of interest" description="Disordered" evidence="1">
    <location>
        <begin position="178"/>
        <end position="210"/>
    </location>
</feature>
<dbReference type="HOGENOM" id="CLU_056702_0_0_10"/>
<dbReference type="Gene3D" id="3.10.350.10">
    <property type="entry name" value="LysM domain"/>
    <property type="match status" value="3"/>
</dbReference>
<evidence type="ECO:0000259" key="3">
    <source>
        <dbReference type="PROSITE" id="PS51782"/>
    </source>
</evidence>
<evidence type="ECO:0000313" key="4">
    <source>
        <dbReference type="EMBL" id="EAZ79205.1"/>
    </source>
</evidence>
<dbReference type="PANTHER" id="PTHR33734">
    <property type="entry name" value="LYSM DOMAIN-CONTAINING GPI-ANCHORED PROTEIN 2"/>
    <property type="match status" value="1"/>
</dbReference>
<feature type="domain" description="LysM" evidence="3">
    <location>
        <begin position="44"/>
        <end position="87"/>
    </location>
</feature>
<dbReference type="AlphaFoldDB" id="A3I306"/>
<name>A3I306_9BACT</name>
<dbReference type="InterPro" id="IPR036908">
    <property type="entry name" value="RlpA-like_sf"/>
</dbReference>
<dbReference type="STRING" id="388413.ALPR1_14079"/>
<protein>
    <submittedName>
        <fullName evidence="4">Peptidoglycan-binding LysM</fullName>
    </submittedName>
</protein>
<reference evidence="4 5" key="1">
    <citation type="journal article" date="2011" name="J. Bacteriol.">
        <title>Complete genome sequence of Algoriphagus sp. PR1, bacterial prey of a colony-forming choanoflagellate.</title>
        <authorList>
            <person name="Alegado R.A."/>
            <person name="Ferriera S."/>
            <person name="Nusbaum C."/>
            <person name="Young S.K."/>
            <person name="Zeng Q."/>
            <person name="Imamovic A."/>
            <person name="Fairclough S.R."/>
            <person name="King N."/>
        </authorList>
    </citation>
    <scope>NUCLEOTIDE SEQUENCE [LARGE SCALE GENOMIC DNA]</scope>
    <source>
        <strain evidence="4 5">PR1</strain>
    </source>
</reference>
<evidence type="ECO:0000256" key="1">
    <source>
        <dbReference type="SAM" id="MobiDB-lite"/>
    </source>
</evidence>
<dbReference type="eggNOG" id="COG0797">
    <property type="taxonomic scope" value="Bacteria"/>
</dbReference>
<sequence length="390" mass="41912">MIFGSKFQLAFLSCILFVSLNSFASNKITLDSVGVEKVGDKTFILHEVEPKETLFGISRRYQAAVGAIIESNEVLKQGLKIGQTIRVPFVAKSAIPEGAKLHKVVPGETLFSISKQYGVSVSEVMAWNELKGNDLSVGQSLIIENQSATPEPQPVAPVVEEEPKTTPVAAVETKTVSNNSNSEIPKQVAVQSEPAVSTPEKVESPAPKAAENAVPIAPGDWVTHEVKNGETLFSIANLYEARVEDVITWNALSSNNLKVGQKLKVGRGEVGPSTVPVVGTPRVVNSAEEMTIPSSSDKASGGFKNIKETGQAELIEGTGGHKKYLVLHRTAPVGTIMRIKNEENDITIFARVVGTLPETGDNARLVIKLSQAAYDQLKAVNARFPVEVMY</sequence>
<dbReference type="InterPro" id="IPR018392">
    <property type="entry name" value="LysM"/>
</dbReference>
<dbReference type="EMBL" id="AAXU02000001">
    <property type="protein sequence ID" value="EAZ79205.1"/>
    <property type="molecule type" value="Genomic_DNA"/>
</dbReference>
<dbReference type="PANTHER" id="PTHR33734:SF22">
    <property type="entry name" value="MEMBRANE-BOUND LYTIC MUREIN TRANSGLYCOSYLASE D"/>
    <property type="match status" value="1"/>
</dbReference>
<dbReference type="GO" id="GO:0008932">
    <property type="term" value="F:lytic endotransglycosylase activity"/>
    <property type="evidence" value="ECO:0007669"/>
    <property type="project" value="TreeGrafter"/>
</dbReference>
<gene>
    <name evidence="4" type="ORF">ALPR1_14079</name>
</gene>
<evidence type="ECO:0000313" key="5">
    <source>
        <dbReference type="Proteomes" id="UP000003919"/>
    </source>
</evidence>
<feature type="domain" description="LysM" evidence="3">
    <location>
        <begin position="100"/>
        <end position="143"/>
    </location>
</feature>
<dbReference type="RefSeq" id="WP_008201439.1">
    <property type="nucleotide sequence ID" value="NZ_CM001023.1"/>
</dbReference>
<accession>A3I306</accession>
<dbReference type="SUPFAM" id="SSF54106">
    <property type="entry name" value="LysM domain"/>
    <property type="match status" value="3"/>
</dbReference>
<keyword evidence="5" id="KW-1185">Reference proteome</keyword>
<dbReference type="OrthoDB" id="2149800at2"/>
<proteinExistence type="predicted"/>
<dbReference type="CDD" id="cd00118">
    <property type="entry name" value="LysM"/>
    <property type="match status" value="3"/>
</dbReference>
<evidence type="ECO:0000256" key="2">
    <source>
        <dbReference type="SAM" id="SignalP"/>
    </source>
</evidence>
<keyword evidence="2" id="KW-0732">Signal</keyword>
<dbReference type="PROSITE" id="PS51782">
    <property type="entry name" value="LYSM"/>
    <property type="match status" value="3"/>
</dbReference>
<dbReference type="Pfam" id="PF01476">
    <property type="entry name" value="LysM"/>
    <property type="match status" value="3"/>
</dbReference>
<feature type="chain" id="PRO_5002652879" evidence="2">
    <location>
        <begin position="25"/>
        <end position="390"/>
    </location>
</feature>
<dbReference type="eggNOG" id="COG1388">
    <property type="taxonomic scope" value="Bacteria"/>
</dbReference>